<dbReference type="Pfam" id="PF09723">
    <property type="entry name" value="Zn_ribbon_8"/>
    <property type="match status" value="1"/>
</dbReference>
<name>A0ABX8B5N7_9BACT</name>
<accession>A0ABX8B5N7</accession>
<dbReference type="RefSeq" id="WP_211423110.1">
    <property type="nucleotide sequence ID" value="NZ_CP072642.1"/>
</dbReference>
<dbReference type="NCBIfam" id="TIGR02605">
    <property type="entry name" value="CxxC_CxxC_SSSS"/>
    <property type="match status" value="1"/>
</dbReference>
<evidence type="ECO:0000313" key="4">
    <source>
        <dbReference type="Proteomes" id="UP000677668"/>
    </source>
</evidence>
<feature type="compositionally biased region" description="Low complexity" evidence="1">
    <location>
        <begin position="78"/>
        <end position="100"/>
    </location>
</feature>
<dbReference type="EMBL" id="CP072642">
    <property type="protein sequence ID" value="QUV94844.1"/>
    <property type="molecule type" value="Genomic_DNA"/>
</dbReference>
<dbReference type="PANTHER" id="PTHR34404:SF2">
    <property type="entry name" value="CONSERVED SERINE RICH PROTEIN"/>
    <property type="match status" value="1"/>
</dbReference>
<keyword evidence="4" id="KW-1185">Reference proteome</keyword>
<gene>
    <name evidence="3" type="ORF">J8C05_05240</name>
</gene>
<feature type="domain" description="Putative regulatory protein FmdB zinc ribbon" evidence="2">
    <location>
        <begin position="1"/>
        <end position="42"/>
    </location>
</feature>
<reference evidence="3 4" key="1">
    <citation type="submission" date="2021-03" db="EMBL/GenBank/DDBJ databases">
        <title>Genomic and phenotypic characterization of Chloracidobacterium isolates provides evidence for multiple species.</title>
        <authorList>
            <person name="Saini M.K."/>
            <person name="Costas A.M.G."/>
            <person name="Tank M."/>
            <person name="Bryant D.A."/>
        </authorList>
    </citation>
    <scope>NUCLEOTIDE SEQUENCE [LARGE SCALE GENOMIC DNA]</scope>
    <source>
        <strain evidence="3 4">N</strain>
    </source>
</reference>
<evidence type="ECO:0000256" key="1">
    <source>
        <dbReference type="SAM" id="MobiDB-lite"/>
    </source>
</evidence>
<dbReference type="PANTHER" id="PTHR34404">
    <property type="entry name" value="REGULATORY PROTEIN, FMDB FAMILY"/>
    <property type="match status" value="1"/>
</dbReference>
<protein>
    <submittedName>
        <fullName evidence="3">Zinc ribbon domain-containing protein</fullName>
    </submittedName>
</protein>
<sequence length="100" mass="10440">MPLYEYACESCGARVEVIQKFSDAPLVTCPTCGADALSRVVSAPAITFKGSGWYITDYSAKGRQENTSTSSRREGSQTEAASDTGTATSTSDAKSSVQAA</sequence>
<dbReference type="InterPro" id="IPR013429">
    <property type="entry name" value="Regulatory_FmdB_Zinc_ribbon"/>
</dbReference>
<proteinExistence type="predicted"/>
<dbReference type="Proteomes" id="UP000677668">
    <property type="component" value="Chromosome 1"/>
</dbReference>
<evidence type="ECO:0000313" key="3">
    <source>
        <dbReference type="EMBL" id="QUV94844.1"/>
    </source>
</evidence>
<evidence type="ECO:0000259" key="2">
    <source>
        <dbReference type="SMART" id="SM00834"/>
    </source>
</evidence>
<dbReference type="SMART" id="SM00834">
    <property type="entry name" value="CxxC_CXXC_SSSS"/>
    <property type="match status" value="1"/>
</dbReference>
<organism evidence="3 4">
    <name type="scientific">Chloracidobacterium sp. N</name>
    <dbReference type="NCBI Taxonomy" id="2821540"/>
    <lineage>
        <taxon>Bacteria</taxon>
        <taxon>Pseudomonadati</taxon>
        <taxon>Acidobacteriota</taxon>
        <taxon>Terriglobia</taxon>
        <taxon>Terriglobales</taxon>
        <taxon>Acidobacteriaceae</taxon>
        <taxon>Chloracidobacterium</taxon>
        <taxon>Chloracidobacterium aggregatum</taxon>
    </lineage>
</organism>
<feature type="region of interest" description="Disordered" evidence="1">
    <location>
        <begin position="61"/>
        <end position="100"/>
    </location>
</feature>